<dbReference type="InterPro" id="IPR027417">
    <property type="entry name" value="P-loop_NTPase"/>
</dbReference>
<dbReference type="SUPFAM" id="SSF52540">
    <property type="entry name" value="P-loop containing nucleoside triphosphate hydrolases"/>
    <property type="match status" value="1"/>
</dbReference>
<feature type="domain" description="Nephrocystin 3-like N-terminal" evidence="2">
    <location>
        <begin position="82"/>
        <end position="232"/>
    </location>
</feature>
<dbReference type="Gene3D" id="3.40.50.300">
    <property type="entry name" value="P-loop containing nucleotide triphosphate hydrolases"/>
    <property type="match status" value="1"/>
</dbReference>
<comment type="caution">
    <text evidence="3">The sequence shown here is derived from an EMBL/GenBank/DDBJ whole genome shotgun (WGS) entry which is preliminary data.</text>
</comment>
<evidence type="ECO:0000313" key="4">
    <source>
        <dbReference type="Proteomes" id="UP000559027"/>
    </source>
</evidence>
<dbReference type="Pfam" id="PF24883">
    <property type="entry name" value="NPHP3_N"/>
    <property type="match status" value="1"/>
</dbReference>
<protein>
    <recommendedName>
        <fullName evidence="2">Nephrocystin 3-like N-terminal domain-containing protein</fullName>
    </recommendedName>
</protein>
<reference evidence="3 4" key="1">
    <citation type="journal article" date="2020" name="ISME J.">
        <title>Uncovering the hidden diversity of litter-decomposition mechanisms in mushroom-forming fungi.</title>
        <authorList>
            <person name="Floudas D."/>
            <person name="Bentzer J."/>
            <person name="Ahren D."/>
            <person name="Johansson T."/>
            <person name="Persson P."/>
            <person name="Tunlid A."/>
        </authorList>
    </citation>
    <scope>NUCLEOTIDE SEQUENCE [LARGE SCALE GENOMIC DNA]</scope>
    <source>
        <strain evidence="3 4">CBS 146.42</strain>
    </source>
</reference>
<dbReference type="Proteomes" id="UP000559027">
    <property type="component" value="Unassembled WGS sequence"/>
</dbReference>
<evidence type="ECO:0000256" key="1">
    <source>
        <dbReference type="ARBA" id="ARBA00022737"/>
    </source>
</evidence>
<dbReference type="InterPro" id="IPR056884">
    <property type="entry name" value="NPHP3-like_N"/>
</dbReference>
<keyword evidence="4" id="KW-1185">Reference proteome</keyword>
<dbReference type="PANTHER" id="PTHR10039:SF14">
    <property type="entry name" value="NACHT DOMAIN-CONTAINING PROTEIN"/>
    <property type="match status" value="1"/>
</dbReference>
<organism evidence="3 4">
    <name type="scientific">Leucocoprinus leucothites</name>
    <dbReference type="NCBI Taxonomy" id="201217"/>
    <lineage>
        <taxon>Eukaryota</taxon>
        <taxon>Fungi</taxon>
        <taxon>Dikarya</taxon>
        <taxon>Basidiomycota</taxon>
        <taxon>Agaricomycotina</taxon>
        <taxon>Agaricomycetes</taxon>
        <taxon>Agaricomycetidae</taxon>
        <taxon>Agaricales</taxon>
        <taxon>Agaricineae</taxon>
        <taxon>Agaricaceae</taxon>
        <taxon>Leucocoprinus</taxon>
    </lineage>
</organism>
<dbReference type="EMBL" id="JAACJO010000003">
    <property type="protein sequence ID" value="KAF5360569.1"/>
    <property type="molecule type" value="Genomic_DNA"/>
</dbReference>
<evidence type="ECO:0000313" key="3">
    <source>
        <dbReference type="EMBL" id="KAF5360569.1"/>
    </source>
</evidence>
<keyword evidence="1" id="KW-0677">Repeat</keyword>
<name>A0A8H5G8Z7_9AGAR</name>
<sequence length="498" mass="55844">MSLLHEAHNFVINGGEFVGQQNVSVHHSINLNGSSGIDILLEASAPEAALDAGERYYAPSCYPGTREKYIEDITEWARAITSNSIGPPILWIRGPVGVGKSALAQTCAQKVKDAGHLGAAFFFSINGRQKDHTRLFPTLAYQLSTAHPDFRESVNRRALNDKTLVKKTMKAQFESLIIEPLRELREQDKDVGRKVIFIDGLDECESKDAQVEIIKLIASSVQTKSTPFFWAIFGRAEPHILSTFKLDHIMLHCSFLHLSITRNDDREIEHYLRGCFKDILRRRNMVLSSPWPKDEDIRRLVDAAAGLFAYSATVLRFIDKHSFSGFKETLQAVLEIIAQPGAHPISPFADLDRLYTHILQQVPDDIVPAMRLLLTFITRADSSLNGNWDVGLICNMLGISETVFKAICGHFQAVMVYQEPLPLHIPESGIDLTRSYYDQVPSFEPNSSLSGRLLGIYGTINLLHKSFKDFLLDSHRSFGFSVGGSNLEVLERMAQQYI</sequence>
<dbReference type="AlphaFoldDB" id="A0A8H5G8Z7"/>
<proteinExistence type="predicted"/>
<evidence type="ECO:0000259" key="2">
    <source>
        <dbReference type="Pfam" id="PF24883"/>
    </source>
</evidence>
<gene>
    <name evidence="3" type="ORF">D9756_005065</name>
</gene>
<accession>A0A8H5G8Z7</accession>
<dbReference type="PANTHER" id="PTHR10039">
    <property type="entry name" value="AMELOGENIN"/>
    <property type="match status" value="1"/>
</dbReference>
<dbReference type="OrthoDB" id="4760524at2759"/>